<protein>
    <submittedName>
        <fullName evidence="1">Uncharacterized protein</fullName>
    </submittedName>
</protein>
<organism evidence="1 2">
    <name type="scientific">Sclerotinia borealis (strain F-4128)</name>
    <dbReference type="NCBI Taxonomy" id="1432307"/>
    <lineage>
        <taxon>Eukaryota</taxon>
        <taxon>Fungi</taxon>
        <taxon>Dikarya</taxon>
        <taxon>Ascomycota</taxon>
        <taxon>Pezizomycotina</taxon>
        <taxon>Leotiomycetes</taxon>
        <taxon>Helotiales</taxon>
        <taxon>Sclerotiniaceae</taxon>
        <taxon>Sclerotinia</taxon>
    </lineage>
</organism>
<dbReference type="Proteomes" id="UP000019487">
    <property type="component" value="Unassembled WGS sequence"/>
</dbReference>
<reference evidence="1 2" key="1">
    <citation type="journal article" date="2014" name="Genome Announc.">
        <title>Draft genome sequence of Sclerotinia borealis, a psychrophilic plant pathogenic fungus.</title>
        <authorList>
            <person name="Mardanov A.V."/>
            <person name="Beletsky A.V."/>
            <person name="Kadnikov V.V."/>
            <person name="Ignatov A.N."/>
            <person name="Ravin N.V."/>
        </authorList>
    </citation>
    <scope>NUCLEOTIDE SEQUENCE [LARGE SCALE GENOMIC DNA]</scope>
    <source>
        <strain evidence="2">F-4157</strain>
    </source>
</reference>
<sequence>MYVVSLLSNPAEQENWPDAHLDKTFAHSFVSERDSIDDRVDRISRKVGKCESTVTSVCYLDMDVEKLKQDPMRFLGLLYNRTKHSPEQWANMTIRCLKNTGIWVLWPSTTTPITS</sequence>
<dbReference type="AlphaFoldDB" id="W9CFD5"/>
<proteinExistence type="predicted"/>
<keyword evidence="2" id="KW-1185">Reference proteome</keyword>
<evidence type="ECO:0000313" key="2">
    <source>
        <dbReference type="Proteomes" id="UP000019487"/>
    </source>
</evidence>
<gene>
    <name evidence="1" type="ORF">SBOR_6123</name>
</gene>
<comment type="caution">
    <text evidence="1">The sequence shown here is derived from an EMBL/GenBank/DDBJ whole genome shotgun (WGS) entry which is preliminary data.</text>
</comment>
<dbReference type="EMBL" id="AYSA01000314">
    <property type="protein sequence ID" value="ESZ93474.1"/>
    <property type="molecule type" value="Genomic_DNA"/>
</dbReference>
<accession>W9CFD5</accession>
<dbReference type="HOGENOM" id="CLU_2110397_0_0_1"/>
<name>W9CFD5_SCLBF</name>
<evidence type="ECO:0000313" key="1">
    <source>
        <dbReference type="EMBL" id="ESZ93474.1"/>
    </source>
</evidence>